<keyword evidence="1" id="KW-0472">Membrane</keyword>
<proteinExistence type="predicted"/>
<sequence length="49" mass="5213">MNYFYGLKHPIYTVIIASMVFALAYGNHTLATSGTAGAADTAPYVQTAE</sequence>
<organism evidence="2">
    <name type="scientific">bioreactor metagenome</name>
    <dbReference type="NCBI Taxonomy" id="1076179"/>
    <lineage>
        <taxon>unclassified sequences</taxon>
        <taxon>metagenomes</taxon>
        <taxon>ecological metagenomes</taxon>
    </lineage>
</organism>
<gene>
    <name evidence="2" type="ORF">SDC9_131031</name>
</gene>
<protein>
    <submittedName>
        <fullName evidence="2">Uncharacterized protein</fullName>
    </submittedName>
</protein>
<comment type="caution">
    <text evidence="2">The sequence shown here is derived from an EMBL/GenBank/DDBJ whole genome shotgun (WGS) entry which is preliminary data.</text>
</comment>
<keyword evidence="1" id="KW-1133">Transmembrane helix</keyword>
<reference evidence="2" key="1">
    <citation type="submission" date="2019-08" db="EMBL/GenBank/DDBJ databases">
        <authorList>
            <person name="Kucharzyk K."/>
            <person name="Murdoch R.W."/>
            <person name="Higgins S."/>
            <person name="Loffler F."/>
        </authorList>
    </citation>
    <scope>NUCLEOTIDE SEQUENCE</scope>
</reference>
<dbReference type="EMBL" id="VSSQ01032639">
    <property type="protein sequence ID" value="MPM83961.1"/>
    <property type="molecule type" value="Genomic_DNA"/>
</dbReference>
<keyword evidence="1" id="KW-0812">Transmembrane</keyword>
<evidence type="ECO:0000256" key="1">
    <source>
        <dbReference type="SAM" id="Phobius"/>
    </source>
</evidence>
<dbReference type="AlphaFoldDB" id="A0A645D435"/>
<name>A0A645D435_9ZZZZ</name>
<evidence type="ECO:0000313" key="2">
    <source>
        <dbReference type="EMBL" id="MPM83961.1"/>
    </source>
</evidence>
<feature type="transmembrane region" description="Helical" evidence="1">
    <location>
        <begin position="6"/>
        <end position="25"/>
    </location>
</feature>
<accession>A0A645D435</accession>